<dbReference type="Proteomes" id="UP000507222">
    <property type="component" value="Unassembled WGS sequence"/>
</dbReference>
<reference evidence="1 2" key="1">
    <citation type="submission" date="2020-05" db="EMBL/GenBank/DDBJ databases">
        <authorList>
            <person name="Campoy J."/>
            <person name="Schneeberger K."/>
            <person name="Spophaly S."/>
        </authorList>
    </citation>
    <scope>NUCLEOTIDE SEQUENCE [LARGE SCALE GENOMIC DNA]</scope>
    <source>
        <strain evidence="1">PruArmRojPasFocal</strain>
    </source>
</reference>
<evidence type="ECO:0000313" key="2">
    <source>
        <dbReference type="Proteomes" id="UP000507222"/>
    </source>
</evidence>
<proteinExistence type="predicted"/>
<sequence>MFADTNHAYFAARSCYFPCAGSNNGSFEYSLRSREEKQLKLGHVSTIIPGQRTHTEVRKHVKGRPLDYLEFMRWMKHYCDSVNGGVMNKSLQGIPEAVSESDQRGGCAC</sequence>
<name>A0A6J5VUW2_PRUAR</name>
<organism evidence="1 2">
    <name type="scientific">Prunus armeniaca</name>
    <name type="common">Apricot</name>
    <name type="synonym">Armeniaca vulgaris</name>
    <dbReference type="NCBI Taxonomy" id="36596"/>
    <lineage>
        <taxon>Eukaryota</taxon>
        <taxon>Viridiplantae</taxon>
        <taxon>Streptophyta</taxon>
        <taxon>Embryophyta</taxon>
        <taxon>Tracheophyta</taxon>
        <taxon>Spermatophyta</taxon>
        <taxon>Magnoliopsida</taxon>
        <taxon>eudicotyledons</taxon>
        <taxon>Gunneridae</taxon>
        <taxon>Pentapetalae</taxon>
        <taxon>rosids</taxon>
        <taxon>fabids</taxon>
        <taxon>Rosales</taxon>
        <taxon>Rosaceae</taxon>
        <taxon>Amygdaloideae</taxon>
        <taxon>Amygdaleae</taxon>
        <taxon>Prunus</taxon>
    </lineage>
</organism>
<evidence type="ECO:0000313" key="1">
    <source>
        <dbReference type="EMBL" id="CAB4289648.1"/>
    </source>
</evidence>
<dbReference type="AlphaFoldDB" id="A0A6J5VUW2"/>
<dbReference type="EMBL" id="CAEKDK010000008">
    <property type="protein sequence ID" value="CAB4289648.1"/>
    <property type="molecule type" value="Genomic_DNA"/>
</dbReference>
<gene>
    <name evidence="1" type="ORF">CURHAP_LOCUS48880</name>
</gene>
<protein>
    <submittedName>
        <fullName evidence="1">Uncharacterized protein</fullName>
    </submittedName>
</protein>
<accession>A0A6J5VUW2</accession>